<evidence type="ECO:0000313" key="3">
    <source>
        <dbReference type="Proteomes" id="UP000053105"/>
    </source>
</evidence>
<sequence>MASSVDKASSSHRKIIMDLQNKRDDVLCKRFMVRVLKSLENRKRIAKVGSNRPIVVDTKESKRSRNTDEGWNDGKSDIGASEDVDEDQYFRLGSYFKRTGKSTYTQQVAELGYVRY</sequence>
<dbReference type="AlphaFoldDB" id="A0A0N0BI00"/>
<feature type="compositionally biased region" description="Basic and acidic residues" evidence="1">
    <location>
        <begin position="57"/>
        <end position="76"/>
    </location>
</feature>
<keyword evidence="3" id="KW-1185">Reference proteome</keyword>
<protein>
    <submittedName>
        <fullName evidence="2">Uncharacterized protein</fullName>
    </submittedName>
</protein>
<proteinExistence type="predicted"/>
<feature type="region of interest" description="Disordered" evidence="1">
    <location>
        <begin position="57"/>
        <end position="81"/>
    </location>
</feature>
<organism evidence="2 3">
    <name type="scientific">Melipona quadrifasciata</name>
    <dbReference type="NCBI Taxonomy" id="166423"/>
    <lineage>
        <taxon>Eukaryota</taxon>
        <taxon>Metazoa</taxon>
        <taxon>Ecdysozoa</taxon>
        <taxon>Arthropoda</taxon>
        <taxon>Hexapoda</taxon>
        <taxon>Insecta</taxon>
        <taxon>Pterygota</taxon>
        <taxon>Neoptera</taxon>
        <taxon>Endopterygota</taxon>
        <taxon>Hymenoptera</taxon>
        <taxon>Apocrita</taxon>
        <taxon>Aculeata</taxon>
        <taxon>Apoidea</taxon>
        <taxon>Anthophila</taxon>
        <taxon>Apidae</taxon>
        <taxon>Melipona</taxon>
    </lineage>
</organism>
<evidence type="ECO:0000256" key="1">
    <source>
        <dbReference type="SAM" id="MobiDB-lite"/>
    </source>
</evidence>
<dbReference type="Proteomes" id="UP000053105">
    <property type="component" value="Unassembled WGS sequence"/>
</dbReference>
<accession>A0A0N0BI00</accession>
<gene>
    <name evidence="2" type="ORF">WN51_10794</name>
</gene>
<evidence type="ECO:0000313" key="2">
    <source>
        <dbReference type="EMBL" id="KOX76938.1"/>
    </source>
</evidence>
<dbReference type="EMBL" id="KQ435737">
    <property type="protein sequence ID" value="KOX76938.1"/>
    <property type="molecule type" value="Genomic_DNA"/>
</dbReference>
<name>A0A0N0BI00_9HYME</name>
<reference evidence="2 3" key="1">
    <citation type="submission" date="2015-07" db="EMBL/GenBank/DDBJ databases">
        <title>The genome of Melipona quadrifasciata.</title>
        <authorList>
            <person name="Pan H."/>
            <person name="Kapheim K."/>
        </authorList>
    </citation>
    <scope>NUCLEOTIDE SEQUENCE [LARGE SCALE GENOMIC DNA]</scope>
    <source>
        <strain evidence="2">0111107301</strain>
        <tissue evidence="2">Whole body</tissue>
    </source>
</reference>